<feature type="region of interest" description="Disordered" evidence="1">
    <location>
        <begin position="52"/>
        <end position="108"/>
    </location>
</feature>
<accession>A0A848MC64</accession>
<name>A0A848MC64_9GAMM</name>
<dbReference type="RefSeq" id="WP_169401378.1">
    <property type="nucleotide sequence ID" value="NZ_JAADJU010000001.1"/>
</dbReference>
<reference evidence="2 3" key="2">
    <citation type="submission" date="2020-06" db="EMBL/GenBank/DDBJ databases">
        <title>Polyphasic characterization of a Rahnella strain isolated from tree sap.</title>
        <authorList>
            <person name="Kim I.S."/>
        </authorList>
    </citation>
    <scope>NUCLEOTIDE SEQUENCE [LARGE SCALE GENOMIC DNA]</scope>
    <source>
        <strain evidence="2 3">SAP-1</strain>
    </source>
</reference>
<proteinExistence type="predicted"/>
<sequence length="129" mass="13486">MLDPSKLIAMLAESAKISQTSQSSLSDAFIKGAAGMNINSADLMQQIMSTISSSQAQSSQELSKMMSQFPQPESAQQAVQQAAAAMKSPAGATTPGEHPLSPNPEDLMKSAMAGFPAESMAFFEKISKG</sequence>
<dbReference type="AlphaFoldDB" id="A0A848MC64"/>
<dbReference type="Proteomes" id="UP000585363">
    <property type="component" value="Unassembled WGS sequence"/>
</dbReference>
<gene>
    <name evidence="2" type="ORF">GW590_02240</name>
</gene>
<feature type="compositionally biased region" description="Low complexity" evidence="1">
    <location>
        <begin position="75"/>
        <end position="85"/>
    </location>
</feature>
<organism evidence="2 3">
    <name type="scientific">Rouxiella aceris</name>
    <dbReference type="NCBI Taxonomy" id="2703884"/>
    <lineage>
        <taxon>Bacteria</taxon>
        <taxon>Pseudomonadati</taxon>
        <taxon>Pseudomonadota</taxon>
        <taxon>Gammaproteobacteria</taxon>
        <taxon>Enterobacterales</taxon>
        <taxon>Yersiniaceae</taxon>
        <taxon>Rouxiella</taxon>
    </lineage>
</organism>
<comment type="caution">
    <text evidence="2">The sequence shown here is derived from an EMBL/GenBank/DDBJ whole genome shotgun (WGS) entry which is preliminary data.</text>
</comment>
<keyword evidence="3" id="KW-1185">Reference proteome</keyword>
<dbReference type="InterPro" id="IPR046244">
    <property type="entry name" value="DUF6277"/>
</dbReference>
<evidence type="ECO:0000313" key="3">
    <source>
        <dbReference type="Proteomes" id="UP000585363"/>
    </source>
</evidence>
<evidence type="ECO:0000313" key="2">
    <source>
        <dbReference type="EMBL" id="NMP25697.1"/>
    </source>
</evidence>
<protein>
    <submittedName>
        <fullName evidence="2">Uncharacterized protein</fullName>
    </submittedName>
</protein>
<dbReference type="EMBL" id="JAADJU010000001">
    <property type="protein sequence ID" value="NMP25697.1"/>
    <property type="molecule type" value="Genomic_DNA"/>
</dbReference>
<feature type="compositionally biased region" description="Polar residues" evidence="1">
    <location>
        <begin position="61"/>
        <end position="74"/>
    </location>
</feature>
<evidence type="ECO:0000256" key="1">
    <source>
        <dbReference type="SAM" id="MobiDB-lite"/>
    </source>
</evidence>
<reference evidence="2 3" key="1">
    <citation type="submission" date="2020-01" db="EMBL/GenBank/DDBJ databases">
        <authorList>
            <person name="Lee S.D."/>
        </authorList>
    </citation>
    <scope>NUCLEOTIDE SEQUENCE [LARGE SCALE GENOMIC DNA]</scope>
    <source>
        <strain evidence="2 3">SAP-1</strain>
    </source>
</reference>
<dbReference type="Pfam" id="PF19793">
    <property type="entry name" value="DUF6277"/>
    <property type="match status" value="1"/>
</dbReference>